<dbReference type="Gene3D" id="3.30.70.260">
    <property type="match status" value="2"/>
</dbReference>
<evidence type="ECO:0000313" key="4">
    <source>
        <dbReference type="Proteomes" id="UP000190460"/>
    </source>
</evidence>
<sequence>MHTTLILTVLGPDHPGLVQALSEVLNQQQGNWTESRMVHLGGQFAGLLQVALPREQVAHLKAALDQLQTRGLQVLIAETLEAPPITATLNIEVLGLDRPGIIRDITTQLASLKVNIEELFSEQRPAPMSGGTLFFAALTLSLPVDVSAEQVQTKLEELSDQLMVDLNFA</sequence>
<keyword evidence="1" id="KW-0963">Cytoplasm</keyword>
<evidence type="ECO:0000313" key="3">
    <source>
        <dbReference type="EMBL" id="SKA69251.1"/>
    </source>
</evidence>
<keyword evidence="1" id="KW-0678">Repressor</keyword>
<dbReference type="OrthoDB" id="12860at2"/>
<dbReference type="PIRSF" id="PIRSF028103">
    <property type="entry name" value="GcvR"/>
    <property type="match status" value="1"/>
</dbReference>
<dbReference type="Pfam" id="PF13740">
    <property type="entry name" value="ACT_6"/>
    <property type="match status" value="2"/>
</dbReference>
<dbReference type="PANTHER" id="PTHR34875">
    <property type="entry name" value="UPF0237 PROTEIN MJ1558"/>
    <property type="match status" value="1"/>
</dbReference>
<dbReference type="EMBL" id="FUYB01000002">
    <property type="protein sequence ID" value="SKA69251.1"/>
    <property type="molecule type" value="Genomic_DNA"/>
</dbReference>
<dbReference type="InterPro" id="IPR016867">
    <property type="entry name" value="GcvR"/>
</dbReference>
<dbReference type="InterPro" id="IPR002912">
    <property type="entry name" value="ACT_dom"/>
</dbReference>
<dbReference type="RefSeq" id="WP_078920919.1">
    <property type="nucleotide sequence ID" value="NZ_FUYB01000002.1"/>
</dbReference>
<feature type="domain" description="ACT" evidence="2">
    <location>
        <begin position="90"/>
        <end position="169"/>
    </location>
</feature>
<dbReference type="SUPFAM" id="SSF55021">
    <property type="entry name" value="ACT-like"/>
    <property type="match status" value="2"/>
</dbReference>
<keyword evidence="1" id="KW-0804">Transcription</keyword>
<reference evidence="4" key="1">
    <citation type="submission" date="2017-02" db="EMBL/GenBank/DDBJ databases">
        <authorList>
            <person name="Varghese N."/>
            <person name="Submissions S."/>
        </authorList>
    </citation>
    <scope>NUCLEOTIDE SEQUENCE [LARGE SCALE GENOMIC DNA]</scope>
    <source>
        <strain evidence="4">ATCC 49788</strain>
    </source>
</reference>
<dbReference type="CDD" id="cd04869">
    <property type="entry name" value="ACT_GcvR_2"/>
    <property type="match status" value="1"/>
</dbReference>
<comment type="subcellular location">
    <subcellularLocation>
        <location evidence="1">Cytoplasm</location>
    </subcellularLocation>
</comment>
<gene>
    <name evidence="3" type="ORF">SAMN02745130_00410</name>
</gene>
<name>A0A1T4VXM7_9GAMM</name>
<dbReference type="InterPro" id="IPR045865">
    <property type="entry name" value="ACT-like_dom_sf"/>
</dbReference>
<dbReference type="STRING" id="92487.SAMN02745130_00410"/>
<protein>
    <recommendedName>
        <fullName evidence="1">Glycine cleavage system transcriptional repressor</fullName>
    </recommendedName>
</protein>
<keyword evidence="4" id="KW-1185">Reference proteome</keyword>
<dbReference type="GO" id="GO:0006355">
    <property type="term" value="P:regulation of DNA-templated transcription"/>
    <property type="evidence" value="ECO:0007669"/>
    <property type="project" value="UniProtKB-UniRule"/>
</dbReference>
<dbReference type="GO" id="GO:0005737">
    <property type="term" value="C:cytoplasm"/>
    <property type="evidence" value="ECO:0007669"/>
    <property type="project" value="UniProtKB-SubCell"/>
</dbReference>
<dbReference type="Proteomes" id="UP000190460">
    <property type="component" value="Unassembled WGS sequence"/>
</dbReference>
<dbReference type="PANTHER" id="PTHR34875:SF6">
    <property type="entry name" value="UPF0237 PROTEIN MJ1558"/>
    <property type="match status" value="1"/>
</dbReference>
<organism evidence="3 4">
    <name type="scientific">Thiothrix eikelboomii</name>
    <dbReference type="NCBI Taxonomy" id="92487"/>
    <lineage>
        <taxon>Bacteria</taxon>
        <taxon>Pseudomonadati</taxon>
        <taxon>Pseudomonadota</taxon>
        <taxon>Gammaproteobacteria</taxon>
        <taxon>Thiotrichales</taxon>
        <taxon>Thiotrichaceae</taxon>
        <taxon>Thiothrix</taxon>
    </lineage>
</organism>
<evidence type="ECO:0000256" key="1">
    <source>
        <dbReference type="PIRNR" id="PIRNR028103"/>
    </source>
</evidence>
<accession>A0A1T4VXM7</accession>
<dbReference type="PROSITE" id="PS51671">
    <property type="entry name" value="ACT"/>
    <property type="match status" value="1"/>
</dbReference>
<dbReference type="InterPro" id="IPR050990">
    <property type="entry name" value="UPF0237/GcvR_regulator"/>
</dbReference>
<proteinExistence type="predicted"/>
<dbReference type="AlphaFoldDB" id="A0A1T4VXM7"/>
<evidence type="ECO:0000259" key="2">
    <source>
        <dbReference type="PROSITE" id="PS51671"/>
    </source>
</evidence>